<dbReference type="Proteomes" id="UP000000684">
    <property type="component" value="Chromosome"/>
</dbReference>
<dbReference type="RefSeq" id="WP_011637107.1">
    <property type="nucleotide sequence ID" value="NC_008345.1"/>
</dbReference>
<proteinExistence type="predicted"/>
<dbReference type="STRING" id="318167.Sfri_1640"/>
<organism evidence="1 2">
    <name type="scientific">Shewanella frigidimarina (strain NCIMB 400)</name>
    <dbReference type="NCBI Taxonomy" id="318167"/>
    <lineage>
        <taxon>Bacteria</taxon>
        <taxon>Pseudomonadati</taxon>
        <taxon>Pseudomonadota</taxon>
        <taxon>Gammaproteobacteria</taxon>
        <taxon>Alteromonadales</taxon>
        <taxon>Shewanellaceae</taxon>
        <taxon>Shewanella</taxon>
    </lineage>
</organism>
<protein>
    <submittedName>
        <fullName evidence="1">Uncharacterized protein</fullName>
    </submittedName>
</protein>
<evidence type="ECO:0000313" key="1">
    <source>
        <dbReference type="EMBL" id="ABI71491.1"/>
    </source>
</evidence>
<reference evidence="1 2" key="1">
    <citation type="submission" date="2006-08" db="EMBL/GenBank/DDBJ databases">
        <title>Complete sequence of Shewanella frigidimarina NCIMB 400.</title>
        <authorList>
            <consortium name="US DOE Joint Genome Institute"/>
            <person name="Copeland A."/>
            <person name="Lucas S."/>
            <person name="Lapidus A."/>
            <person name="Barry K."/>
            <person name="Detter J.C."/>
            <person name="Glavina del Rio T."/>
            <person name="Hammon N."/>
            <person name="Israni S."/>
            <person name="Dalin E."/>
            <person name="Tice H."/>
            <person name="Pitluck S."/>
            <person name="Fredrickson J.K."/>
            <person name="Kolker E."/>
            <person name="McCuel L.A."/>
            <person name="DiChristina T."/>
            <person name="Nealson K.H."/>
            <person name="Newman D."/>
            <person name="Tiedje J.M."/>
            <person name="Zhou J."/>
            <person name="Romine M.F."/>
            <person name="Culley D.E."/>
            <person name="Serres M."/>
            <person name="Chertkov O."/>
            <person name="Brettin T."/>
            <person name="Bruce D."/>
            <person name="Han C."/>
            <person name="Tapia R."/>
            <person name="Gilna P."/>
            <person name="Schmutz J."/>
            <person name="Larimer F."/>
            <person name="Land M."/>
            <person name="Hauser L."/>
            <person name="Kyrpides N."/>
            <person name="Mikhailova N."/>
            <person name="Richardson P."/>
        </authorList>
    </citation>
    <scope>NUCLEOTIDE SEQUENCE [LARGE SCALE GENOMIC DNA]</scope>
    <source>
        <strain evidence="1 2">NCIMB 400</strain>
    </source>
</reference>
<dbReference type="KEGG" id="sfr:Sfri_1640"/>
<accession>Q083S4</accession>
<dbReference type="GeneID" id="301337504"/>
<dbReference type="AlphaFoldDB" id="Q083S4"/>
<dbReference type="EMBL" id="CP000447">
    <property type="protein sequence ID" value="ABI71491.1"/>
    <property type="molecule type" value="Genomic_DNA"/>
</dbReference>
<dbReference type="HOGENOM" id="CLU_3276572_0_0_6"/>
<keyword evidence="2" id="KW-1185">Reference proteome</keyword>
<sequence length="41" mass="4795">MNKSDVIKEALKQWYALPRDQVGSCQHYMKTLAEKLKKEGQ</sequence>
<gene>
    <name evidence="1" type="ordered locus">Sfri_1640</name>
</gene>
<name>Q083S4_SHEFN</name>
<evidence type="ECO:0000313" key="2">
    <source>
        <dbReference type="Proteomes" id="UP000000684"/>
    </source>
</evidence>